<organism evidence="2 3">
    <name type="scientific">Moheibacter sediminis</name>
    <dbReference type="NCBI Taxonomy" id="1434700"/>
    <lineage>
        <taxon>Bacteria</taxon>
        <taxon>Pseudomonadati</taxon>
        <taxon>Bacteroidota</taxon>
        <taxon>Flavobacteriia</taxon>
        <taxon>Flavobacteriales</taxon>
        <taxon>Weeksellaceae</taxon>
        <taxon>Moheibacter</taxon>
    </lineage>
</organism>
<protein>
    <recommendedName>
        <fullName evidence="4">Outer membrane protein beta-barrel domain-containing protein</fullName>
    </recommendedName>
</protein>
<dbReference type="Proteomes" id="UP000192393">
    <property type="component" value="Unassembled WGS sequence"/>
</dbReference>
<dbReference type="AlphaFoldDB" id="A0A1W1YHN7"/>
<dbReference type="InterPro" id="IPR021958">
    <property type="entry name" value="DUF3575"/>
</dbReference>
<sequence>MKNIVKLFCVMTLLVFTQFANAQEDTILDDPTLVYDSIQTESPSRHIIKLNVPSLFVGTLSFQYEFFPVNFMSISLGYKFTPKRGMVFEDKVIDLIEDSSGIDNLESTGERFFRDFEFSGNAITPEVRFYLGQGYGKGFYLGPFLRFDNYDFSSNYNFTTFEDQYLIDFEGKYKGFGYGLNIGTQFTIGKHFTIDTSLGPYFSNVKIDFNSVSDYNLSDAEMEQLREELSDFELPNGDTEITLTNNSARMKLTSDNFFNLRFNLGIGFRF</sequence>
<evidence type="ECO:0000313" key="2">
    <source>
        <dbReference type="EMBL" id="SMC35697.1"/>
    </source>
</evidence>
<evidence type="ECO:0008006" key="4">
    <source>
        <dbReference type="Google" id="ProtNLM"/>
    </source>
</evidence>
<dbReference type="EMBL" id="FWXS01000001">
    <property type="protein sequence ID" value="SMC35697.1"/>
    <property type="molecule type" value="Genomic_DNA"/>
</dbReference>
<feature type="chain" id="PRO_5012641987" description="Outer membrane protein beta-barrel domain-containing protein" evidence="1">
    <location>
        <begin position="23"/>
        <end position="270"/>
    </location>
</feature>
<dbReference type="Pfam" id="PF12099">
    <property type="entry name" value="DUF3575"/>
    <property type="match status" value="1"/>
</dbReference>
<keyword evidence="1" id="KW-0732">Signal</keyword>
<proteinExistence type="predicted"/>
<reference evidence="2 3" key="1">
    <citation type="submission" date="2017-04" db="EMBL/GenBank/DDBJ databases">
        <authorList>
            <person name="Afonso C.L."/>
            <person name="Miller P.J."/>
            <person name="Scott M.A."/>
            <person name="Spackman E."/>
            <person name="Goraichik I."/>
            <person name="Dimitrov K.M."/>
            <person name="Suarez D.L."/>
            <person name="Swayne D.E."/>
        </authorList>
    </citation>
    <scope>NUCLEOTIDE SEQUENCE [LARGE SCALE GENOMIC DNA]</scope>
    <source>
        <strain evidence="2 3">CGMCC 1.12708</strain>
    </source>
</reference>
<dbReference type="OrthoDB" id="1118958at2"/>
<name>A0A1W1YHN7_9FLAO</name>
<evidence type="ECO:0000256" key="1">
    <source>
        <dbReference type="SAM" id="SignalP"/>
    </source>
</evidence>
<dbReference type="STRING" id="1434700.SAMN06296427_101382"/>
<evidence type="ECO:0000313" key="3">
    <source>
        <dbReference type="Proteomes" id="UP000192393"/>
    </source>
</evidence>
<keyword evidence="3" id="KW-1185">Reference proteome</keyword>
<feature type="signal peptide" evidence="1">
    <location>
        <begin position="1"/>
        <end position="22"/>
    </location>
</feature>
<accession>A0A1W1YHN7</accession>
<gene>
    <name evidence="2" type="ORF">SAMN06296427_101382</name>
</gene>
<dbReference type="RefSeq" id="WP_084015707.1">
    <property type="nucleotide sequence ID" value="NZ_FWXS01000001.1"/>
</dbReference>